<evidence type="ECO:0000313" key="1">
    <source>
        <dbReference type="EMBL" id="GFD41040.1"/>
    </source>
</evidence>
<reference evidence="1" key="1">
    <citation type="journal article" date="2019" name="Sci. Rep.">
        <title>Draft genome of Tanacetum cinerariifolium, the natural source of mosquito coil.</title>
        <authorList>
            <person name="Yamashiro T."/>
            <person name="Shiraishi A."/>
            <person name="Satake H."/>
            <person name="Nakayama K."/>
        </authorList>
    </citation>
    <scope>NUCLEOTIDE SEQUENCE</scope>
</reference>
<dbReference type="EMBL" id="BKCJ011544676">
    <property type="protein sequence ID" value="GFD41040.1"/>
    <property type="molecule type" value="Genomic_DNA"/>
</dbReference>
<feature type="non-terminal residue" evidence="1">
    <location>
        <position position="1"/>
    </location>
</feature>
<gene>
    <name evidence="1" type="ORF">Tci_913009</name>
</gene>
<dbReference type="AlphaFoldDB" id="A0A699W3A3"/>
<organism evidence="1">
    <name type="scientific">Tanacetum cinerariifolium</name>
    <name type="common">Dalmatian daisy</name>
    <name type="synonym">Chrysanthemum cinerariifolium</name>
    <dbReference type="NCBI Taxonomy" id="118510"/>
    <lineage>
        <taxon>Eukaryota</taxon>
        <taxon>Viridiplantae</taxon>
        <taxon>Streptophyta</taxon>
        <taxon>Embryophyta</taxon>
        <taxon>Tracheophyta</taxon>
        <taxon>Spermatophyta</taxon>
        <taxon>Magnoliopsida</taxon>
        <taxon>eudicotyledons</taxon>
        <taxon>Gunneridae</taxon>
        <taxon>Pentapetalae</taxon>
        <taxon>asterids</taxon>
        <taxon>campanulids</taxon>
        <taxon>Asterales</taxon>
        <taxon>Asteraceae</taxon>
        <taxon>Asteroideae</taxon>
        <taxon>Anthemideae</taxon>
        <taxon>Anthemidinae</taxon>
        <taxon>Tanacetum</taxon>
    </lineage>
</organism>
<protein>
    <submittedName>
        <fullName evidence="1">Uncharacterized protein</fullName>
    </submittedName>
</protein>
<sequence>HSGLLRAEAEEALDGRPQATQGNNAELPKFENKGEEANLGQHFARHQAPDGVGRYLINAGAVVGVLLAFGKAHVGEQAGDAGLDFGELLGRGYGIEYQHALAAQQAHVVVEGRVGAAAKAQNFGPVQGVLVFVVVGVGAPAHE</sequence>
<comment type="caution">
    <text evidence="1">The sequence shown here is derived from an EMBL/GenBank/DDBJ whole genome shotgun (WGS) entry which is preliminary data.</text>
</comment>
<proteinExistence type="predicted"/>
<feature type="non-terminal residue" evidence="1">
    <location>
        <position position="143"/>
    </location>
</feature>
<name>A0A699W3A3_TANCI</name>
<accession>A0A699W3A3</accession>